<name>V4VRU1_CITCL</name>
<dbReference type="Pfam" id="PF00685">
    <property type="entry name" value="Sulfotransfer_1"/>
    <property type="match status" value="1"/>
</dbReference>
<dbReference type="AlphaFoldDB" id="V4VRU1"/>
<dbReference type="KEGG" id="cic:CICLE_v10024223mg"/>
<sequence length="269" mass="31121">MIHDDDEEELLLSQLQKAQLCNSFDVYQYQGFWCPYVCFHGIITSQKHFEAKHIDIMLTSFPISGTTWLKAITFSIVNRSRYGLQNSPLLTTNPHQLVPFLEFNDFFPTHSPFASLPLSILTSNCGIVYLRTNPLDQFITDWQFIPRLRDLEPSRIDEAFERASCLEQPHEYFLFFIFLKYEDPKRDLTFCVKRLADFLRCSFSEGEEANGVIEEISKLCSFDNIKGLEATKKGEVGDWKNYLTPSMSEHMVKMMEEKSAGSGLTFKLS</sequence>
<dbReference type="GO" id="GO:0008146">
    <property type="term" value="F:sulfotransferase activity"/>
    <property type="evidence" value="ECO:0007669"/>
    <property type="project" value="InterPro"/>
</dbReference>
<dbReference type="InterPro" id="IPR000863">
    <property type="entry name" value="Sulfotransferase_dom"/>
</dbReference>
<dbReference type="EC" id="2.8.2.-" evidence="3"/>
<dbReference type="Gene3D" id="3.40.50.300">
    <property type="entry name" value="P-loop containing nucleotide triphosphate hydrolases"/>
    <property type="match status" value="1"/>
</dbReference>
<keyword evidence="2 3" id="KW-0808">Transferase</keyword>
<dbReference type="Gramene" id="ESR55774">
    <property type="protein sequence ID" value="ESR55774"/>
    <property type="gene ID" value="CICLE_v10024223mg"/>
</dbReference>
<dbReference type="Proteomes" id="UP000030687">
    <property type="component" value="Unassembled WGS sequence"/>
</dbReference>
<protein>
    <recommendedName>
        <fullName evidence="3">Sulfotransferase</fullName>
        <ecNumber evidence="3">2.8.2.-</ecNumber>
    </recommendedName>
</protein>
<dbReference type="InParanoid" id="V4VRU1"/>
<dbReference type="SUPFAM" id="SSF52540">
    <property type="entry name" value="P-loop containing nucleoside triphosphate hydrolases"/>
    <property type="match status" value="1"/>
</dbReference>
<accession>V4VRU1</accession>
<evidence type="ECO:0000256" key="2">
    <source>
        <dbReference type="ARBA" id="ARBA00022679"/>
    </source>
</evidence>
<reference evidence="5 6" key="1">
    <citation type="submission" date="2013-10" db="EMBL/GenBank/DDBJ databases">
        <authorList>
            <consortium name="International Citrus Genome Consortium"/>
            <person name="Jenkins J."/>
            <person name="Schmutz J."/>
            <person name="Prochnik S."/>
            <person name="Rokhsar D."/>
            <person name="Gmitter F."/>
            <person name="Ollitrault P."/>
            <person name="Machado M."/>
            <person name="Talon M."/>
            <person name="Wincker P."/>
            <person name="Jaillon O."/>
            <person name="Morgante M."/>
        </authorList>
    </citation>
    <scope>NUCLEOTIDE SEQUENCE</scope>
    <source>
        <strain evidence="6">cv. Clemenules</strain>
    </source>
</reference>
<dbReference type="OMA" id="AFERASC"/>
<dbReference type="PANTHER" id="PTHR11783">
    <property type="entry name" value="SULFOTRANSFERASE SULT"/>
    <property type="match status" value="1"/>
</dbReference>
<proteinExistence type="inferred from homology"/>
<gene>
    <name evidence="5" type="ORF">CICLE_v10024223mg</name>
</gene>
<evidence type="ECO:0000259" key="4">
    <source>
        <dbReference type="Pfam" id="PF00685"/>
    </source>
</evidence>
<evidence type="ECO:0000313" key="5">
    <source>
        <dbReference type="EMBL" id="ESR55774.1"/>
    </source>
</evidence>
<dbReference type="InterPro" id="IPR027417">
    <property type="entry name" value="P-loop_NTPase"/>
</dbReference>
<evidence type="ECO:0000256" key="1">
    <source>
        <dbReference type="ARBA" id="ARBA00005771"/>
    </source>
</evidence>
<comment type="similarity">
    <text evidence="1 3">Belongs to the sulfotransferase 1 family.</text>
</comment>
<evidence type="ECO:0000256" key="3">
    <source>
        <dbReference type="RuleBase" id="RU361155"/>
    </source>
</evidence>
<dbReference type="eggNOG" id="KOG1584">
    <property type="taxonomic scope" value="Eukaryota"/>
</dbReference>
<organism evidence="5 6">
    <name type="scientific">Citrus clementina</name>
    <name type="common">Clementine</name>
    <name type="synonym">Citrus deliciosa x Citrus sinensis</name>
    <dbReference type="NCBI Taxonomy" id="85681"/>
    <lineage>
        <taxon>Eukaryota</taxon>
        <taxon>Viridiplantae</taxon>
        <taxon>Streptophyta</taxon>
        <taxon>Embryophyta</taxon>
        <taxon>Tracheophyta</taxon>
        <taxon>Spermatophyta</taxon>
        <taxon>Magnoliopsida</taxon>
        <taxon>eudicotyledons</taxon>
        <taxon>Gunneridae</taxon>
        <taxon>Pentapetalae</taxon>
        <taxon>rosids</taxon>
        <taxon>malvids</taxon>
        <taxon>Sapindales</taxon>
        <taxon>Rutaceae</taxon>
        <taxon>Aurantioideae</taxon>
        <taxon>Citrus</taxon>
    </lineage>
</organism>
<dbReference type="EMBL" id="KI536661">
    <property type="protein sequence ID" value="ESR55774.1"/>
    <property type="molecule type" value="Genomic_DNA"/>
</dbReference>
<evidence type="ECO:0000313" key="6">
    <source>
        <dbReference type="Proteomes" id="UP000030687"/>
    </source>
</evidence>
<feature type="domain" description="Sulfotransferase" evidence="4">
    <location>
        <begin position="55"/>
        <end position="262"/>
    </location>
</feature>
<keyword evidence="6" id="KW-1185">Reference proteome</keyword>